<dbReference type="OrthoDB" id="3197626at2759"/>
<feature type="transmembrane region" description="Helical" evidence="2">
    <location>
        <begin position="92"/>
        <end position="111"/>
    </location>
</feature>
<dbReference type="EMBL" id="WHVB01000001">
    <property type="protein sequence ID" value="KAF8487279.1"/>
    <property type="molecule type" value="Genomic_DNA"/>
</dbReference>
<feature type="compositionally biased region" description="Basic and acidic residues" evidence="1">
    <location>
        <begin position="327"/>
        <end position="339"/>
    </location>
</feature>
<dbReference type="AlphaFoldDB" id="A0A9P5TE03"/>
<sequence length="339" mass="38232">MVDFNSPAVIERDFNVVLKHFWHIAFGIFIWEYITTLDYEWDIIRGRRPYRWTIWIYLLTRMATLIAGILVLTNLNLAIPVNCQVLASFELIFSYTGFLAASLLIVIRVAAIWNRNKLIVGIATAVWLTNVGVTIWGIVRIRSAWNPLLQSCIVFNTEDNKPNIVVTTISDAILLIAVLVGLHREGGGVVFPLGRLLWNQGIIWLAIATVTEALPMAFIILNLNDTWNIMFQFPSLVIMAIAATRMHRSLSDFVFGSTEGLHSRSTVRSLRGLTRATSKLNTFAPTQINRIEVAVDVAYEQHQMSQTKKCTDEQLDDKSHTTSKSGHGSDLESTMENRV</sequence>
<comment type="caution">
    <text evidence="3">The sequence shown here is derived from an EMBL/GenBank/DDBJ whole genome shotgun (WGS) entry which is preliminary data.</text>
</comment>
<dbReference type="Proteomes" id="UP000759537">
    <property type="component" value="Unassembled WGS sequence"/>
</dbReference>
<feature type="compositionally biased region" description="Basic and acidic residues" evidence="1">
    <location>
        <begin position="309"/>
        <end position="320"/>
    </location>
</feature>
<name>A0A9P5TE03_9AGAM</name>
<reference evidence="3" key="1">
    <citation type="submission" date="2019-10" db="EMBL/GenBank/DDBJ databases">
        <authorList>
            <consortium name="DOE Joint Genome Institute"/>
            <person name="Kuo A."/>
            <person name="Miyauchi S."/>
            <person name="Kiss E."/>
            <person name="Drula E."/>
            <person name="Kohler A."/>
            <person name="Sanchez-Garcia M."/>
            <person name="Andreopoulos B."/>
            <person name="Barry K.W."/>
            <person name="Bonito G."/>
            <person name="Buee M."/>
            <person name="Carver A."/>
            <person name="Chen C."/>
            <person name="Cichocki N."/>
            <person name="Clum A."/>
            <person name="Culley D."/>
            <person name="Crous P.W."/>
            <person name="Fauchery L."/>
            <person name="Girlanda M."/>
            <person name="Hayes R."/>
            <person name="Keri Z."/>
            <person name="LaButti K."/>
            <person name="Lipzen A."/>
            <person name="Lombard V."/>
            <person name="Magnuson J."/>
            <person name="Maillard F."/>
            <person name="Morin E."/>
            <person name="Murat C."/>
            <person name="Nolan M."/>
            <person name="Ohm R."/>
            <person name="Pangilinan J."/>
            <person name="Pereira M."/>
            <person name="Perotto S."/>
            <person name="Peter M."/>
            <person name="Riley R."/>
            <person name="Sitrit Y."/>
            <person name="Stielow B."/>
            <person name="Szollosi G."/>
            <person name="Zifcakova L."/>
            <person name="Stursova M."/>
            <person name="Spatafora J.W."/>
            <person name="Tedersoo L."/>
            <person name="Vaario L.-M."/>
            <person name="Yamada A."/>
            <person name="Yan M."/>
            <person name="Wang P."/>
            <person name="Xu J."/>
            <person name="Bruns T."/>
            <person name="Baldrian P."/>
            <person name="Vilgalys R."/>
            <person name="Henrissat B."/>
            <person name="Grigoriev I.V."/>
            <person name="Hibbett D."/>
            <person name="Nagy L.G."/>
            <person name="Martin F.M."/>
        </authorList>
    </citation>
    <scope>NUCLEOTIDE SEQUENCE</scope>
    <source>
        <strain evidence="3">Prilba</strain>
    </source>
</reference>
<evidence type="ECO:0000313" key="4">
    <source>
        <dbReference type="Proteomes" id="UP000759537"/>
    </source>
</evidence>
<reference evidence="3" key="2">
    <citation type="journal article" date="2020" name="Nat. Commun.">
        <title>Large-scale genome sequencing of mycorrhizal fungi provides insights into the early evolution of symbiotic traits.</title>
        <authorList>
            <person name="Miyauchi S."/>
            <person name="Kiss E."/>
            <person name="Kuo A."/>
            <person name="Drula E."/>
            <person name="Kohler A."/>
            <person name="Sanchez-Garcia M."/>
            <person name="Morin E."/>
            <person name="Andreopoulos B."/>
            <person name="Barry K.W."/>
            <person name="Bonito G."/>
            <person name="Buee M."/>
            <person name="Carver A."/>
            <person name="Chen C."/>
            <person name="Cichocki N."/>
            <person name="Clum A."/>
            <person name="Culley D."/>
            <person name="Crous P.W."/>
            <person name="Fauchery L."/>
            <person name="Girlanda M."/>
            <person name="Hayes R.D."/>
            <person name="Keri Z."/>
            <person name="LaButti K."/>
            <person name="Lipzen A."/>
            <person name="Lombard V."/>
            <person name="Magnuson J."/>
            <person name="Maillard F."/>
            <person name="Murat C."/>
            <person name="Nolan M."/>
            <person name="Ohm R.A."/>
            <person name="Pangilinan J."/>
            <person name="Pereira M.F."/>
            <person name="Perotto S."/>
            <person name="Peter M."/>
            <person name="Pfister S."/>
            <person name="Riley R."/>
            <person name="Sitrit Y."/>
            <person name="Stielow J.B."/>
            <person name="Szollosi G."/>
            <person name="Zifcakova L."/>
            <person name="Stursova M."/>
            <person name="Spatafora J.W."/>
            <person name="Tedersoo L."/>
            <person name="Vaario L.M."/>
            <person name="Yamada A."/>
            <person name="Yan M."/>
            <person name="Wang P."/>
            <person name="Xu J."/>
            <person name="Bruns T."/>
            <person name="Baldrian P."/>
            <person name="Vilgalys R."/>
            <person name="Dunand C."/>
            <person name="Henrissat B."/>
            <person name="Grigoriev I.V."/>
            <person name="Hibbett D."/>
            <person name="Nagy L.G."/>
            <person name="Martin F.M."/>
        </authorList>
    </citation>
    <scope>NUCLEOTIDE SEQUENCE</scope>
    <source>
        <strain evidence="3">Prilba</strain>
    </source>
</reference>
<organism evidence="3 4">
    <name type="scientific">Russula ochroleuca</name>
    <dbReference type="NCBI Taxonomy" id="152965"/>
    <lineage>
        <taxon>Eukaryota</taxon>
        <taxon>Fungi</taxon>
        <taxon>Dikarya</taxon>
        <taxon>Basidiomycota</taxon>
        <taxon>Agaricomycotina</taxon>
        <taxon>Agaricomycetes</taxon>
        <taxon>Russulales</taxon>
        <taxon>Russulaceae</taxon>
        <taxon>Russula</taxon>
    </lineage>
</organism>
<feature type="transmembrane region" description="Helical" evidence="2">
    <location>
        <begin position="202"/>
        <end position="221"/>
    </location>
</feature>
<feature type="transmembrane region" description="Helical" evidence="2">
    <location>
        <begin position="52"/>
        <end position="72"/>
    </location>
</feature>
<keyword evidence="2" id="KW-1133">Transmembrane helix</keyword>
<protein>
    <submittedName>
        <fullName evidence="3">Uncharacterized protein</fullName>
    </submittedName>
</protein>
<evidence type="ECO:0000256" key="2">
    <source>
        <dbReference type="SAM" id="Phobius"/>
    </source>
</evidence>
<proteinExistence type="predicted"/>
<keyword evidence="4" id="KW-1185">Reference proteome</keyword>
<evidence type="ECO:0000256" key="1">
    <source>
        <dbReference type="SAM" id="MobiDB-lite"/>
    </source>
</evidence>
<gene>
    <name evidence="3" type="ORF">DFH94DRAFT_704658</name>
</gene>
<keyword evidence="2" id="KW-0812">Transmembrane</keyword>
<evidence type="ECO:0000313" key="3">
    <source>
        <dbReference type="EMBL" id="KAF8487279.1"/>
    </source>
</evidence>
<accession>A0A9P5TE03</accession>
<feature type="transmembrane region" description="Helical" evidence="2">
    <location>
        <begin position="118"/>
        <end position="139"/>
    </location>
</feature>
<keyword evidence="2" id="KW-0472">Membrane</keyword>
<feature type="transmembrane region" description="Helical" evidence="2">
    <location>
        <begin position="20"/>
        <end position="40"/>
    </location>
</feature>
<feature type="region of interest" description="Disordered" evidence="1">
    <location>
        <begin position="306"/>
        <end position="339"/>
    </location>
</feature>